<evidence type="ECO:0008006" key="3">
    <source>
        <dbReference type="Google" id="ProtNLM"/>
    </source>
</evidence>
<gene>
    <name evidence="1" type="ORF">PIB30_054149</name>
</gene>
<name>A0ABU6QI65_9FABA</name>
<proteinExistence type="predicted"/>
<accession>A0ABU6QI65</accession>
<sequence length="132" mass="14453">MPPLDSPYLYILCVCVCLCPDAITRERGWSDPRASVAPIACTTQTHSTKRHAPSLCLLDPPPKSTAHIRPNSKRAAARAFQIKPRGLPASTLHRTTKQSNHKIDAALGSTSLPFSLSHSLTLSSLQWMVDLR</sequence>
<organism evidence="1 2">
    <name type="scientific">Stylosanthes scabra</name>
    <dbReference type="NCBI Taxonomy" id="79078"/>
    <lineage>
        <taxon>Eukaryota</taxon>
        <taxon>Viridiplantae</taxon>
        <taxon>Streptophyta</taxon>
        <taxon>Embryophyta</taxon>
        <taxon>Tracheophyta</taxon>
        <taxon>Spermatophyta</taxon>
        <taxon>Magnoliopsida</taxon>
        <taxon>eudicotyledons</taxon>
        <taxon>Gunneridae</taxon>
        <taxon>Pentapetalae</taxon>
        <taxon>rosids</taxon>
        <taxon>fabids</taxon>
        <taxon>Fabales</taxon>
        <taxon>Fabaceae</taxon>
        <taxon>Papilionoideae</taxon>
        <taxon>50 kb inversion clade</taxon>
        <taxon>dalbergioids sensu lato</taxon>
        <taxon>Dalbergieae</taxon>
        <taxon>Pterocarpus clade</taxon>
        <taxon>Stylosanthes</taxon>
    </lineage>
</organism>
<comment type="caution">
    <text evidence="1">The sequence shown here is derived from an EMBL/GenBank/DDBJ whole genome shotgun (WGS) entry which is preliminary data.</text>
</comment>
<dbReference type="EMBL" id="JASCZI010000410">
    <property type="protein sequence ID" value="MED6111647.1"/>
    <property type="molecule type" value="Genomic_DNA"/>
</dbReference>
<evidence type="ECO:0000313" key="1">
    <source>
        <dbReference type="EMBL" id="MED6111647.1"/>
    </source>
</evidence>
<reference evidence="1 2" key="1">
    <citation type="journal article" date="2023" name="Plants (Basel)">
        <title>Bridging the Gap: Combining Genomics and Transcriptomics Approaches to Understand Stylosanthes scabra, an Orphan Legume from the Brazilian Caatinga.</title>
        <authorList>
            <person name="Ferreira-Neto J.R.C."/>
            <person name="da Silva M.D."/>
            <person name="Binneck E."/>
            <person name="de Melo N.F."/>
            <person name="da Silva R.H."/>
            <person name="de Melo A.L.T.M."/>
            <person name="Pandolfi V."/>
            <person name="Bustamante F.O."/>
            <person name="Brasileiro-Vidal A.C."/>
            <person name="Benko-Iseppon A.M."/>
        </authorList>
    </citation>
    <scope>NUCLEOTIDE SEQUENCE [LARGE SCALE GENOMIC DNA]</scope>
    <source>
        <tissue evidence="1">Leaves</tissue>
    </source>
</reference>
<dbReference type="Proteomes" id="UP001341840">
    <property type="component" value="Unassembled WGS sequence"/>
</dbReference>
<keyword evidence="2" id="KW-1185">Reference proteome</keyword>
<evidence type="ECO:0000313" key="2">
    <source>
        <dbReference type="Proteomes" id="UP001341840"/>
    </source>
</evidence>
<protein>
    <recommendedName>
        <fullName evidence="3">Secreted protein</fullName>
    </recommendedName>
</protein>